<dbReference type="FunFam" id="3.40.50.720:FF:000084">
    <property type="entry name" value="Short-chain dehydrogenase reductase"/>
    <property type="match status" value="1"/>
</dbReference>
<dbReference type="OrthoDB" id="9803333at2"/>
<dbReference type="PROSITE" id="PS00061">
    <property type="entry name" value="ADH_SHORT"/>
    <property type="match status" value="1"/>
</dbReference>
<dbReference type="InterPro" id="IPR002347">
    <property type="entry name" value="SDR_fam"/>
</dbReference>
<dbReference type="PRINTS" id="PR00080">
    <property type="entry name" value="SDRFAMILY"/>
</dbReference>
<name>A0A1M4UG52_9RHOB</name>
<sequence>MEKVALITGGARGIGRAIACDLAADHRVALTWHRTEPQPLPNDRPALTLHSDLTQESQPEDVVRRVIDSFGRLDVIINNAGLVQATPKDRFSQKDHRAILDLNLLVPAALLAAALPHLRRGASIVSISSVNAELPPRDAATYGASKAALNLWTRAMAKELGPDGIRVNAVAPGAINIPEAPRPDDLTALFVQNTALGRVGTPEDIARAVRFLSSEDASFITGEVLTVSGGYRL</sequence>
<reference evidence="3 4" key="1">
    <citation type="submission" date="2016-11" db="EMBL/GenBank/DDBJ databases">
        <authorList>
            <person name="Varghese N."/>
            <person name="Submissions S."/>
        </authorList>
    </citation>
    <scope>NUCLEOTIDE SEQUENCE [LARGE SCALE GENOMIC DNA]</scope>
    <source>
        <strain evidence="3 4">DSM 29341</strain>
    </source>
</reference>
<evidence type="ECO:0000256" key="2">
    <source>
        <dbReference type="ARBA" id="ARBA00023002"/>
    </source>
</evidence>
<dbReference type="PANTHER" id="PTHR43639:SF1">
    <property type="entry name" value="SHORT-CHAIN DEHYDROGENASE_REDUCTASE FAMILY PROTEIN"/>
    <property type="match status" value="1"/>
</dbReference>
<evidence type="ECO:0000313" key="4">
    <source>
        <dbReference type="Proteomes" id="UP000325134"/>
    </source>
</evidence>
<dbReference type="PANTHER" id="PTHR43639">
    <property type="entry name" value="OXIDOREDUCTASE, SHORT-CHAIN DEHYDROGENASE/REDUCTASE FAMILY (AFU_ORTHOLOGUE AFUA_5G02870)"/>
    <property type="match status" value="1"/>
</dbReference>
<protein>
    <submittedName>
        <fullName evidence="3">3-oxoacyl-[acyl-carrier protein] reductase</fullName>
    </submittedName>
</protein>
<dbReference type="RefSeq" id="WP_149774815.1">
    <property type="nucleotide sequence ID" value="NZ_FQVK01000004.1"/>
</dbReference>
<proteinExistence type="inferred from homology"/>
<dbReference type="AlphaFoldDB" id="A0A1M4UG52"/>
<evidence type="ECO:0000256" key="1">
    <source>
        <dbReference type="ARBA" id="ARBA00006484"/>
    </source>
</evidence>
<dbReference type="Pfam" id="PF13561">
    <property type="entry name" value="adh_short_C2"/>
    <property type="match status" value="1"/>
</dbReference>
<dbReference type="Proteomes" id="UP000325134">
    <property type="component" value="Unassembled WGS sequence"/>
</dbReference>
<accession>A0A1M4UG52</accession>
<dbReference type="InterPro" id="IPR020904">
    <property type="entry name" value="Sc_DH/Rdtase_CS"/>
</dbReference>
<comment type="similarity">
    <text evidence="1">Belongs to the short-chain dehydrogenases/reductases (SDR) family.</text>
</comment>
<dbReference type="EMBL" id="FQVK01000004">
    <property type="protein sequence ID" value="SHE55550.1"/>
    <property type="molecule type" value="Genomic_DNA"/>
</dbReference>
<dbReference type="Gene3D" id="3.40.50.720">
    <property type="entry name" value="NAD(P)-binding Rossmann-like Domain"/>
    <property type="match status" value="1"/>
</dbReference>
<keyword evidence="2" id="KW-0560">Oxidoreductase</keyword>
<dbReference type="CDD" id="cd05233">
    <property type="entry name" value="SDR_c"/>
    <property type="match status" value="1"/>
</dbReference>
<gene>
    <name evidence="3" type="ORF">SAMN05444279_10442</name>
</gene>
<dbReference type="PRINTS" id="PR00081">
    <property type="entry name" value="GDHRDH"/>
</dbReference>
<dbReference type="InterPro" id="IPR036291">
    <property type="entry name" value="NAD(P)-bd_dom_sf"/>
</dbReference>
<evidence type="ECO:0000313" key="3">
    <source>
        <dbReference type="EMBL" id="SHE55550.1"/>
    </source>
</evidence>
<organism evidence="3 4">
    <name type="scientific">Ruegeria intermedia</name>
    <dbReference type="NCBI Taxonomy" id="996115"/>
    <lineage>
        <taxon>Bacteria</taxon>
        <taxon>Pseudomonadati</taxon>
        <taxon>Pseudomonadota</taxon>
        <taxon>Alphaproteobacteria</taxon>
        <taxon>Rhodobacterales</taxon>
        <taxon>Roseobacteraceae</taxon>
        <taxon>Ruegeria</taxon>
    </lineage>
</organism>
<dbReference type="SUPFAM" id="SSF51735">
    <property type="entry name" value="NAD(P)-binding Rossmann-fold domains"/>
    <property type="match status" value="1"/>
</dbReference>
<dbReference type="GO" id="GO:0016491">
    <property type="term" value="F:oxidoreductase activity"/>
    <property type="evidence" value="ECO:0007669"/>
    <property type="project" value="UniProtKB-KW"/>
</dbReference>
<keyword evidence="4" id="KW-1185">Reference proteome</keyword>